<dbReference type="EMBL" id="QMNG01000068">
    <property type="protein sequence ID" value="RLC36301.1"/>
    <property type="molecule type" value="Genomic_DNA"/>
</dbReference>
<evidence type="ECO:0000256" key="1">
    <source>
        <dbReference type="PROSITE-ProRule" id="PRU00325"/>
    </source>
</evidence>
<sequence length="141" mass="16866">MSVLDKAVRLLREGRVKPELRNGDVYYFKVYSKQVYDVRVDSRSTWCTCKYQIYRPDRLCSHVIACLLWLANQEKKDMIKSGVDAMLKGLKPWIRKGDKLICPYCQYEYKPKRRVPKQCPLCKRYIKFWVEPVSEYDVENV</sequence>
<dbReference type="GO" id="GO:0008270">
    <property type="term" value="F:zinc ion binding"/>
    <property type="evidence" value="ECO:0007669"/>
    <property type="project" value="UniProtKB-KW"/>
</dbReference>
<dbReference type="PROSITE" id="PS50966">
    <property type="entry name" value="ZF_SWIM"/>
    <property type="match status" value="1"/>
</dbReference>
<evidence type="ECO:0000313" key="4">
    <source>
        <dbReference type="Proteomes" id="UP000281261"/>
    </source>
</evidence>
<keyword evidence="1" id="KW-0862">Zinc</keyword>
<name>A0A420ZBG7_UNCK3</name>
<dbReference type="AlphaFoldDB" id="A0A420ZBG7"/>
<comment type="caution">
    <text evidence="3">The sequence shown here is derived from an EMBL/GenBank/DDBJ whole genome shotgun (WGS) entry which is preliminary data.</text>
</comment>
<evidence type="ECO:0000313" key="3">
    <source>
        <dbReference type="EMBL" id="RLC36301.1"/>
    </source>
</evidence>
<dbReference type="Proteomes" id="UP000281261">
    <property type="component" value="Unassembled WGS sequence"/>
</dbReference>
<proteinExistence type="predicted"/>
<keyword evidence="1" id="KW-0863">Zinc-finger</keyword>
<accession>A0A420ZBG7</accession>
<evidence type="ECO:0000259" key="2">
    <source>
        <dbReference type="PROSITE" id="PS50966"/>
    </source>
</evidence>
<reference evidence="3 4" key="1">
    <citation type="submission" date="2018-06" db="EMBL/GenBank/DDBJ databases">
        <title>Extensive metabolic versatility and redundancy in microbially diverse, dynamic hydrothermal sediments.</title>
        <authorList>
            <person name="Dombrowski N."/>
            <person name="Teske A."/>
            <person name="Baker B.J."/>
        </authorList>
    </citation>
    <scope>NUCLEOTIDE SEQUENCE [LARGE SCALE GENOMIC DNA]</scope>
    <source>
        <strain evidence="3">B79_G16</strain>
    </source>
</reference>
<protein>
    <recommendedName>
        <fullName evidence="2">SWIM-type domain-containing protein</fullName>
    </recommendedName>
</protein>
<organism evidence="3 4">
    <name type="scientific">candidate division Kazan bacterium</name>
    <dbReference type="NCBI Taxonomy" id="2202143"/>
    <lineage>
        <taxon>Bacteria</taxon>
        <taxon>Bacteria division Kazan-3B-28</taxon>
    </lineage>
</organism>
<gene>
    <name evidence="3" type="ORF">DRH29_04860</name>
</gene>
<keyword evidence="1" id="KW-0479">Metal-binding</keyword>
<feature type="domain" description="SWIM-type" evidence="2">
    <location>
        <begin position="36"/>
        <end position="71"/>
    </location>
</feature>
<dbReference type="InterPro" id="IPR007527">
    <property type="entry name" value="Znf_SWIM"/>
</dbReference>